<comment type="caution">
    <text evidence="4">The sequence shown here is derived from an EMBL/GenBank/DDBJ whole genome shotgun (WGS) entry which is preliminary data.</text>
</comment>
<dbReference type="InterPro" id="IPR014767">
    <property type="entry name" value="DAD_dom"/>
</dbReference>
<evidence type="ECO:0000256" key="2">
    <source>
        <dbReference type="SAM" id="Phobius"/>
    </source>
</evidence>
<protein>
    <recommendedName>
        <fullName evidence="3">DAD domain-containing protein</fullName>
    </recommendedName>
</protein>
<feature type="transmembrane region" description="Helical" evidence="2">
    <location>
        <begin position="195"/>
        <end position="216"/>
    </location>
</feature>
<keyword evidence="5" id="KW-1185">Reference proteome</keyword>
<evidence type="ECO:0000259" key="3">
    <source>
        <dbReference type="PROSITE" id="PS51231"/>
    </source>
</evidence>
<gene>
    <name evidence="4" type="ORF">GCM10022255_083430</name>
</gene>
<keyword evidence="2" id="KW-1133">Transmembrane helix</keyword>
<dbReference type="PROSITE" id="PS51231">
    <property type="entry name" value="DAD"/>
    <property type="match status" value="1"/>
</dbReference>
<proteinExistence type="predicted"/>
<feature type="compositionally biased region" description="Basic residues" evidence="1">
    <location>
        <begin position="34"/>
        <end position="43"/>
    </location>
</feature>
<evidence type="ECO:0000313" key="4">
    <source>
        <dbReference type="EMBL" id="GAA4259315.1"/>
    </source>
</evidence>
<sequence length="217" mass="22389">MTPWWQAVDEAVESLVAALTAAAARAARRSERRTGRKRGRTGPKNRTQGIRRHLADVIRARRLAPGLAVDHKTVSALFAGHRGLVTDQALVVAVARACALVAGRKLTSKEADRLRTASARIAKLIARAEAADRAAAPPPAVAAPTPPAVAAPTPAVVPAPAPPAVPAPAPPPVILVPEPAPAPVPVVVPVQRPRWVLIAVVLLVLAAILVALGLTIG</sequence>
<evidence type="ECO:0000313" key="5">
    <source>
        <dbReference type="Proteomes" id="UP001500620"/>
    </source>
</evidence>
<dbReference type="EMBL" id="BAABAT010000035">
    <property type="protein sequence ID" value="GAA4259315.1"/>
    <property type="molecule type" value="Genomic_DNA"/>
</dbReference>
<accession>A0ABP8DLX6</accession>
<keyword evidence="2" id="KW-0812">Transmembrane</keyword>
<dbReference type="Proteomes" id="UP001500620">
    <property type="component" value="Unassembled WGS sequence"/>
</dbReference>
<name>A0ABP8DLX6_9ACTN</name>
<evidence type="ECO:0000256" key="1">
    <source>
        <dbReference type="SAM" id="MobiDB-lite"/>
    </source>
</evidence>
<organism evidence="4 5">
    <name type="scientific">Dactylosporangium darangshiense</name>
    <dbReference type="NCBI Taxonomy" id="579108"/>
    <lineage>
        <taxon>Bacteria</taxon>
        <taxon>Bacillati</taxon>
        <taxon>Actinomycetota</taxon>
        <taxon>Actinomycetes</taxon>
        <taxon>Micromonosporales</taxon>
        <taxon>Micromonosporaceae</taxon>
        <taxon>Dactylosporangium</taxon>
    </lineage>
</organism>
<feature type="domain" description="DAD" evidence="3">
    <location>
        <begin position="5"/>
        <end position="37"/>
    </location>
</feature>
<reference evidence="5" key="1">
    <citation type="journal article" date="2019" name="Int. J. Syst. Evol. Microbiol.">
        <title>The Global Catalogue of Microorganisms (GCM) 10K type strain sequencing project: providing services to taxonomists for standard genome sequencing and annotation.</title>
        <authorList>
            <consortium name="The Broad Institute Genomics Platform"/>
            <consortium name="The Broad Institute Genome Sequencing Center for Infectious Disease"/>
            <person name="Wu L."/>
            <person name="Ma J."/>
        </authorList>
    </citation>
    <scope>NUCLEOTIDE SEQUENCE [LARGE SCALE GENOMIC DNA]</scope>
    <source>
        <strain evidence="5">JCM 17441</strain>
    </source>
</reference>
<feature type="region of interest" description="Disordered" evidence="1">
    <location>
        <begin position="26"/>
        <end position="48"/>
    </location>
</feature>
<keyword evidence="2" id="KW-0472">Membrane</keyword>